<feature type="domain" description="TonB-dependent receptor-like beta-barrel" evidence="11">
    <location>
        <begin position="415"/>
        <end position="994"/>
    </location>
</feature>
<dbReference type="InterPro" id="IPR000531">
    <property type="entry name" value="Beta-barrel_TonB"/>
</dbReference>
<dbReference type="InterPro" id="IPR023997">
    <property type="entry name" value="TonB-dep_OMP_SusC/RagA_CS"/>
</dbReference>
<protein>
    <submittedName>
        <fullName evidence="13">TonB-dependent receptor</fullName>
    </submittedName>
</protein>
<dbReference type="Gene3D" id="2.40.170.20">
    <property type="entry name" value="TonB-dependent receptor, beta-barrel domain"/>
    <property type="match status" value="1"/>
</dbReference>
<name>A0ABR7XUS2_9SPHI</name>
<dbReference type="InterPro" id="IPR037066">
    <property type="entry name" value="Plug_dom_sf"/>
</dbReference>
<dbReference type="RefSeq" id="WP_190314488.1">
    <property type="nucleotide sequence ID" value="NZ_JACNYL010000003.1"/>
</dbReference>
<evidence type="ECO:0000256" key="3">
    <source>
        <dbReference type="ARBA" id="ARBA00022452"/>
    </source>
</evidence>
<evidence type="ECO:0000256" key="9">
    <source>
        <dbReference type="RuleBase" id="RU003357"/>
    </source>
</evidence>
<dbReference type="NCBIfam" id="TIGR04056">
    <property type="entry name" value="OMP_RagA_SusC"/>
    <property type="match status" value="1"/>
</dbReference>
<dbReference type="Pfam" id="PF00593">
    <property type="entry name" value="TonB_dep_Rec_b-barrel"/>
    <property type="match status" value="1"/>
</dbReference>
<comment type="caution">
    <text evidence="13">The sequence shown here is derived from an EMBL/GenBank/DDBJ whole genome shotgun (WGS) entry which is preliminary data.</text>
</comment>
<feature type="signal peptide" evidence="10">
    <location>
        <begin position="1"/>
        <end position="22"/>
    </location>
</feature>
<dbReference type="InterPro" id="IPR023996">
    <property type="entry name" value="TonB-dep_OMP_SusC/RagA"/>
</dbReference>
<dbReference type="Pfam" id="PF07715">
    <property type="entry name" value="Plug"/>
    <property type="match status" value="1"/>
</dbReference>
<keyword evidence="3 8" id="KW-1134">Transmembrane beta strand</keyword>
<keyword evidence="4 8" id="KW-0812">Transmembrane</keyword>
<keyword evidence="13" id="KW-0675">Receptor</keyword>
<evidence type="ECO:0000256" key="2">
    <source>
        <dbReference type="ARBA" id="ARBA00022448"/>
    </source>
</evidence>
<evidence type="ECO:0000259" key="12">
    <source>
        <dbReference type="Pfam" id="PF07715"/>
    </source>
</evidence>
<gene>
    <name evidence="13" type="ORF">H8B21_14585</name>
</gene>
<dbReference type="Proteomes" id="UP000651112">
    <property type="component" value="Unassembled WGS sequence"/>
</dbReference>
<keyword evidence="2 8" id="KW-0813">Transport</keyword>
<feature type="chain" id="PRO_5046029608" evidence="10">
    <location>
        <begin position="23"/>
        <end position="1036"/>
    </location>
</feature>
<comment type="similarity">
    <text evidence="8 9">Belongs to the TonB-dependent receptor family.</text>
</comment>
<evidence type="ECO:0000256" key="5">
    <source>
        <dbReference type="ARBA" id="ARBA00023077"/>
    </source>
</evidence>
<dbReference type="PROSITE" id="PS52016">
    <property type="entry name" value="TONB_DEPENDENT_REC_3"/>
    <property type="match status" value="1"/>
</dbReference>
<dbReference type="InterPro" id="IPR039426">
    <property type="entry name" value="TonB-dep_rcpt-like"/>
</dbReference>
<evidence type="ECO:0000256" key="10">
    <source>
        <dbReference type="SAM" id="SignalP"/>
    </source>
</evidence>
<dbReference type="NCBIfam" id="TIGR04057">
    <property type="entry name" value="SusC_RagA_signa"/>
    <property type="match status" value="1"/>
</dbReference>
<organism evidence="13 14">
    <name type="scientific">Sphingobacterium chuzhouense</name>
    <dbReference type="NCBI Taxonomy" id="1742264"/>
    <lineage>
        <taxon>Bacteria</taxon>
        <taxon>Pseudomonadati</taxon>
        <taxon>Bacteroidota</taxon>
        <taxon>Sphingobacteriia</taxon>
        <taxon>Sphingobacteriales</taxon>
        <taxon>Sphingobacteriaceae</taxon>
        <taxon>Sphingobacterium</taxon>
    </lineage>
</organism>
<feature type="domain" description="TonB-dependent receptor plug" evidence="12">
    <location>
        <begin position="130"/>
        <end position="248"/>
    </location>
</feature>
<evidence type="ECO:0000256" key="4">
    <source>
        <dbReference type="ARBA" id="ARBA00022692"/>
    </source>
</evidence>
<sequence length="1036" mass="113656">MRRKIYLTCILLFFALAKIGFAAGETAKLRWTPESIQQRLKGRVVNDLGQPISGVTVSAKDGRSLGVTNQEGIFEIAGVNIGDTLSFSYIGYVPNEMLISNFETLQVVMTSQQGNIDEVVVVGYGTQRRSEMTGSISSVKSSDLEKVAAPSFTSAIQGKVPGVTINQTTGAPGGASSVRIRGVGTTGGNQPLYVIDGFPVGGSNIAINGSTDNIDGMSIVNPNDIESIEILKDAAAASIYGARAANGVILITTKRGKEGVTSADLHAYTGFQNLWRQPKFLNAEQFATLANELYQNSNMATNPEWENPSSFGQGTNWIDEVFRTAPMYNVDLSLTGGNQKIRNALSLGYRDQQGTLMETWNKRYTGRANVDLTATDRLNFGGSLAFSYIQGKGQRNEDFRLGIFNLAQQFYPTLGREDVVSGSSAFYSTQGDNPYLRAKSMENYLNNLRLYGNAFGEFEIMEGLKFKSSIGLDFLSNRGTTWEPKVQRGFYSNPQAVLSERQEQGLNWLIENTLSYNKTFDRHNLSLIVGQTAQKNTNDWISITAREFQNETIRVINTSSESERRGTGTGSMYTLASYLGRANYSFDNKYLFSASIRRDGSSNFGPSYKWGNFPSISAGWNISEESFFNADGAINSLKVRASWGQLGNDAIGAFGYSSTFGLGRVADNYILGTDQRLITGAGMIRPGNSDLKWETSEQWNFGVDATFLNGGGYLTAEYYVKDTRDMLVSLPVSLEAGFESAPSVNGGRIRNSGFELLVGYGGGNEFQYDVSVNLSTLKNEVLSLGAGNPISGPVVGFTSMNSSYTEVGLPIGYFRGYVVEGIYQSDEEVDKTFQPNASAGDFKFRDVNGDNVLSDEDRVMLGSPWPKLTYGMNIDLSYKNFDLNLMFQGVSGNDIFHVNKFSTYPIKYFGGSGVINASADVLDRWTSENGGNTVPILKYTDLNGNYANLSSFYIEDGSYLRLRNFTLGYTLPQGLFENTNMLKRLRVYTSIQNLFTFTKYSGFDPEIGDTNPLASGVDNGVYPMPRTYMFGVKVGF</sequence>
<dbReference type="InterPro" id="IPR012910">
    <property type="entry name" value="Plug_dom"/>
</dbReference>
<evidence type="ECO:0000313" key="14">
    <source>
        <dbReference type="Proteomes" id="UP000651112"/>
    </source>
</evidence>
<evidence type="ECO:0000313" key="13">
    <source>
        <dbReference type="EMBL" id="MBD1422800.1"/>
    </source>
</evidence>
<keyword evidence="14" id="KW-1185">Reference proteome</keyword>
<dbReference type="Gene3D" id="2.170.130.10">
    <property type="entry name" value="TonB-dependent receptor, plug domain"/>
    <property type="match status" value="1"/>
</dbReference>
<proteinExistence type="inferred from homology"/>
<comment type="subcellular location">
    <subcellularLocation>
        <location evidence="1 8">Cell outer membrane</location>
        <topology evidence="1 8">Multi-pass membrane protein</topology>
    </subcellularLocation>
</comment>
<accession>A0ABR7XUS2</accession>
<evidence type="ECO:0000256" key="8">
    <source>
        <dbReference type="PROSITE-ProRule" id="PRU01360"/>
    </source>
</evidence>
<evidence type="ECO:0000259" key="11">
    <source>
        <dbReference type="Pfam" id="PF00593"/>
    </source>
</evidence>
<keyword evidence="6 8" id="KW-0472">Membrane</keyword>
<evidence type="ECO:0000256" key="6">
    <source>
        <dbReference type="ARBA" id="ARBA00023136"/>
    </source>
</evidence>
<reference evidence="13 14" key="1">
    <citation type="submission" date="2020-08" db="EMBL/GenBank/DDBJ databases">
        <title>Sphingobacterium sp. DN00404 isolated from aquaculture water.</title>
        <authorList>
            <person name="Zhang M."/>
        </authorList>
    </citation>
    <scope>NUCLEOTIDE SEQUENCE [LARGE SCALE GENOMIC DNA]</scope>
    <source>
        <strain evidence="13 14">KCTC 42746</strain>
    </source>
</reference>
<dbReference type="EMBL" id="JACNYL010000003">
    <property type="protein sequence ID" value="MBD1422800.1"/>
    <property type="molecule type" value="Genomic_DNA"/>
</dbReference>
<keyword evidence="10" id="KW-0732">Signal</keyword>
<keyword evidence="7 8" id="KW-0998">Cell outer membrane</keyword>
<keyword evidence="5 9" id="KW-0798">TonB box</keyword>
<evidence type="ECO:0000256" key="7">
    <source>
        <dbReference type="ARBA" id="ARBA00023237"/>
    </source>
</evidence>
<dbReference type="InterPro" id="IPR036942">
    <property type="entry name" value="Beta-barrel_TonB_sf"/>
</dbReference>
<dbReference type="Pfam" id="PF13715">
    <property type="entry name" value="CarbopepD_reg_2"/>
    <property type="match status" value="1"/>
</dbReference>
<evidence type="ECO:0000256" key="1">
    <source>
        <dbReference type="ARBA" id="ARBA00004571"/>
    </source>
</evidence>
<dbReference type="SUPFAM" id="SSF56935">
    <property type="entry name" value="Porins"/>
    <property type="match status" value="1"/>
</dbReference>
<dbReference type="InterPro" id="IPR008969">
    <property type="entry name" value="CarboxyPept-like_regulatory"/>
</dbReference>
<dbReference type="SUPFAM" id="SSF49464">
    <property type="entry name" value="Carboxypeptidase regulatory domain-like"/>
    <property type="match status" value="1"/>
</dbReference>